<name>A0A916E4D2_9GLOM</name>
<comment type="caution">
    <text evidence="1">The sequence shown here is derived from an EMBL/GenBank/DDBJ whole genome shotgun (WGS) entry which is preliminary data.</text>
</comment>
<protein>
    <submittedName>
        <fullName evidence="1">Uncharacterized protein</fullName>
    </submittedName>
</protein>
<dbReference type="EMBL" id="CAGKOT010000012">
    <property type="protein sequence ID" value="CAB5358206.1"/>
    <property type="molecule type" value="Genomic_DNA"/>
</dbReference>
<accession>A0A916E4D2</accession>
<evidence type="ECO:0000313" key="1">
    <source>
        <dbReference type="EMBL" id="CAB5358206.1"/>
    </source>
</evidence>
<gene>
    <name evidence="1" type="ORF">CHRIB12_LOCUS7173</name>
</gene>
<dbReference type="AlphaFoldDB" id="A0A916E4D2"/>
<evidence type="ECO:0000313" key="2">
    <source>
        <dbReference type="Proteomes" id="UP000684084"/>
    </source>
</evidence>
<dbReference type="Proteomes" id="UP000684084">
    <property type="component" value="Unassembled WGS sequence"/>
</dbReference>
<sequence>MKQNIQILYCLGNETRIILKTSRENDYARKLLHKECFGNRSVVSELVVVLCLRLISLGYKNIRQLNVVIH</sequence>
<organism evidence="1 2">
    <name type="scientific">Rhizophagus irregularis</name>
    <dbReference type="NCBI Taxonomy" id="588596"/>
    <lineage>
        <taxon>Eukaryota</taxon>
        <taxon>Fungi</taxon>
        <taxon>Fungi incertae sedis</taxon>
        <taxon>Mucoromycota</taxon>
        <taxon>Glomeromycotina</taxon>
        <taxon>Glomeromycetes</taxon>
        <taxon>Glomerales</taxon>
        <taxon>Glomeraceae</taxon>
        <taxon>Rhizophagus</taxon>
    </lineage>
</organism>
<dbReference type="OrthoDB" id="10311121at2759"/>
<reference evidence="1" key="1">
    <citation type="submission" date="2020-05" db="EMBL/GenBank/DDBJ databases">
        <authorList>
            <person name="Rincon C."/>
            <person name="Sanders R I."/>
            <person name="Robbins C."/>
            <person name="Chaturvedi A."/>
        </authorList>
    </citation>
    <scope>NUCLEOTIDE SEQUENCE</scope>
    <source>
        <strain evidence="1">CHB12</strain>
    </source>
</reference>
<proteinExistence type="predicted"/>